<dbReference type="InterPro" id="IPR040758">
    <property type="entry name" value="PrmC_N"/>
</dbReference>
<organism evidence="8 9">
    <name type="scientific">Hyphomicrobium denitrificans (strain ATCC 51888 / DSM 1869 / NCIMB 11706 / TK 0415)</name>
    <dbReference type="NCBI Taxonomy" id="582899"/>
    <lineage>
        <taxon>Bacteria</taxon>
        <taxon>Pseudomonadati</taxon>
        <taxon>Pseudomonadota</taxon>
        <taxon>Alphaproteobacteria</taxon>
        <taxon>Hyphomicrobiales</taxon>
        <taxon>Hyphomicrobiaceae</taxon>
        <taxon>Hyphomicrobium</taxon>
    </lineage>
</organism>
<proteinExistence type="inferred from homology"/>
<comment type="similarity">
    <text evidence="5">Belongs to the protein N5-glutamine methyltransferase family. PrmC subfamily.</text>
</comment>
<dbReference type="EC" id="2.1.1.297" evidence="5"/>
<sequence>MTAQTHQGFERDQTIGDALAEMVRMFAAEGIESAPRDARLLLQGLLGIDGTALLTRPEQPLGDKAALIGDAVRRRLAHEPVTRILGVREFYGREFIVTPDVLDPRPDTETVVELALEIVRANGLTSAPLQIADIGTGSGILIATLLLELPNARGVATDISTAALAVAERNAKRLGLADRTSFVATHSLDGCAGPFDLIVSNPPYIREADIPGLEPEVRDYDPQLALDGGADGLDVYREIAKVARNPLRPMRLVLEVGAGQASDVTDIFRAAGWRPLGRQKDLGGHDRAVAVEIHP</sequence>
<dbReference type="InterPro" id="IPR019874">
    <property type="entry name" value="RF_methyltr_PrmC"/>
</dbReference>
<dbReference type="Pfam" id="PF05175">
    <property type="entry name" value="MTS"/>
    <property type="match status" value="1"/>
</dbReference>
<dbReference type="EMBL" id="CP002083">
    <property type="protein sequence ID" value="ADJ25320.1"/>
    <property type="molecule type" value="Genomic_DNA"/>
</dbReference>
<evidence type="ECO:0000259" key="7">
    <source>
        <dbReference type="Pfam" id="PF17827"/>
    </source>
</evidence>
<protein>
    <recommendedName>
        <fullName evidence="5">Release factor glutamine methyltransferase</fullName>
        <shortName evidence="5">RF MTase</shortName>
        <ecNumber evidence="5">2.1.1.297</ecNumber>
    </recommendedName>
    <alternativeName>
        <fullName evidence="5">N5-glutamine methyltransferase PrmC</fullName>
    </alternativeName>
    <alternativeName>
        <fullName evidence="5">Protein-(glutamine-N5) MTase PrmC</fullName>
    </alternativeName>
    <alternativeName>
        <fullName evidence="5">Protein-glutamine N-methyltransferase PrmC</fullName>
    </alternativeName>
</protein>
<dbReference type="SUPFAM" id="SSF53335">
    <property type="entry name" value="S-adenosyl-L-methionine-dependent methyltransferases"/>
    <property type="match status" value="1"/>
</dbReference>
<keyword evidence="3 5" id="KW-0949">S-adenosyl-L-methionine</keyword>
<dbReference type="InterPro" id="IPR004556">
    <property type="entry name" value="HemK-like"/>
</dbReference>
<dbReference type="STRING" id="582899.Hden_3529"/>
<dbReference type="InterPro" id="IPR007848">
    <property type="entry name" value="Small_mtfrase_dom"/>
</dbReference>
<dbReference type="Proteomes" id="UP000002033">
    <property type="component" value="Chromosome"/>
</dbReference>
<dbReference type="Pfam" id="PF17827">
    <property type="entry name" value="PrmC_N"/>
    <property type="match status" value="1"/>
</dbReference>
<gene>
    <name evidence="5" type="primary">prmC</name>
    <name evidence="8" type="ordered locus">Hden_3529</name>
</gene>
<dbReference type="InterPro" id="IPR050320">
    <property type="entry name" value="N5-glutamine_MTase"/>
</dbReference>
<feature type="binding site" evidence="5">
    <location>
        <begin position="135"/>
        <end position="139"/>
    </location>
    <ligand>
        <name>S-adenosyl-L-methionine</name>
        <dbReference type="ChEBI" id="CHEBI:59789"/>
    </ligand>
</feature>
<feature type="binding site" evidence="5">
    <location>
        <position position="201"/>
    </location>
    <ligand>
        <name>S-adenosyl-L-methionine</name>
        <dbReference type="ChEBI" id="CHEBI:59789"/>
    </ligand>
</feature>
<keyword evidence="9" id="KW-1185">Reference proteome</keyword>
<comment type="function">
    <text evidence="5">Methylates the class 1 translation termination release factors RF1/PrfA and RF2/PrfB on the glutamine residue of the universally conserved GGQ motif.</text>
</comment>
<evidence type="ECO:0000256" key="1">
    <source>
        <dbReference type="ARBA" id="ARBA00022603"/>
    </source>
</evidence>
<reference evidence="9" key="1">
    <citation type="journal article" date="2011" name="J. Bacteriol.">
        <title>Genome sequences of eight morphologically diverse alphaproteobacteria.</title>
        <authorList>
            <consortium name="US DOE Joint Genome Institute"/>
            <person name="Brown P.J."/>
            <person name="Kysela D.T."/>
            <person name="Buechlein A."/>
            <person name="Hemmerich C."/>
            <person name="Brun Y.V."/>
        </authorList>
    </citation>
    <scope>NUCLEOTIDE SEQUENCE [LARGE SCALE GENOMIC DNA]</scope>
    <source>
        <strain evidence="9">ATCC 51888 / DSM 1869 / NCIB 11706 / TK 0415</strain>
    </source>
</reference>
<dbReference type="InterPro" id="IPR002052">
    <property type="entry name" value="DNA_methylase_N6_adenine_CS"/>
</dbReference>
<feature type="binding site" evidence="5">
    <location>
        <begin position="201"/>
        <end position="204"/>
    </location>
    <ligand>
        <name>substrate</name>
    </ligand>
</feature>
<evidence type="ECO:0000313" key="8">
    <source>
        <dbReference type="EMBL" id="ADJ25320.1"/>
    </source>
</evidence>
<dbReference type="Gene3D" id="1.10.8.10">
    <property type="entry name" value="DNA helicase RuvA subunit, C-terminal domain"/>
    <property type="match status" value="1"/>
</dbReference>
<dbReference type="NCBIfam" id="TIGR03534">
    <property type="entry name" value="RF_mod_PrmC"/>
    <property type="match status" value="1"/>
</dbReference>
<dbReference type="AlphaFoldDB" id="D8JYB6"/>
<dbReference type="PANTHER" id="PTHR18895">
    <property type="entry name" value="HEMK METHYLTRANSFERASE"/>
    <property type="match status" value="1"/>
</dbReference>
<dbReference type="PANTHER" id="PTHR18895:SF74">
    <property type="entry name" value="MTRF1L RELEASE FACTOR GLUTAMINE METHYLTRANSFERASE"/>
    <property type="match status" value="1"/>
</dbReference>
<dbReference type="GO" id="GO:0032259">
    <property type="term" value="P:methylation"/>
    <property type="evidence" value="ECO:0007669"/>
    <property type="project" value="UniProtKB-KW"/>
</dbReference>
<evidence type="ECO:0000259" key="6">
    <source>
        <dbReference type="Pfam" id="PF05175"/>
    </source>
</evidence>
<evidence type="ECO:0000256" key="4">
    <source>
        <dbReference type="ARBA" id="ARBA00048391"/>
    </source>
</evidence>
<dbReference type="GO" id="GO:0102559">
    <property type="term" value="F:peptide chain release factor N(5)-glutamine methyltransferase activity"/>
    <property type="evidence" value="ECO:0007669"/>
    <property type="project" value="UniProtKB-EC"/>
</dbReference>
<comment type="caution">
    <text evidence="5">Lacks conserved residue(s) required for the propagation of feature annotation.</text>
</comment>
<dbReference type="HOGENOM" id="CLU_018398_3_1_5"/>
<evidence type="ECO:0000313" key="9">
    <source>
        <dbReference type="Proteomes" id="UP000002033"/>
    </source>
</evidence>
<evidence type="ECO:0000256" key="3">
    <source>
        <dbReference type="ARBA" id="ARBA00022691"/>
    </source>
</evidence>
<dbReference type="PROSITE" id="PS00092">
    <property type="entry name" value="N6_MTASE"/>
    <property type="match status" value="1"/>
</dbReference>
<evidence type="ECO:0000256" key="5">
    <source>
        <dbReference type="HAMAP-Rule" id="MF_02126"/>
    </source>
</evidence>
<dbReference type="NCBIfam" id="TIGR00536">
    <property type="entry name" value="hemK_fam"/>
    <property type="match status" value="1"/>
</dbReference>
<keyword evidence="2 5" id="KW-0808">Transferase</keyword>
<dbReference type="InterPro" id="IPR029063">
    <property type="entry name" value="SAM-dependent_MTases_sf"/>
</dbReference>
<dbReference type="GO" id="GO:0003676">
    <property type="term" value="F:nucleic acid binding"/>
    <property type="evidence" value="ECO:0007669"/>
    <property type="project" value="InterPro"/>
</dbReference>
<keyword evidence="1 5" id="KW-0489">Methyltransferase</keyword>
<evidence type="ECO:0000256" key="2">
    <source>
        <dbReference type="ARBA" id="ARBA00022679"/>
    </source>
</evidence>
<name>D8JYB6_HYPDA</name>
<dbReference type="CDD" id="cd02440">
    <property type="entry name" value="AdoMet_MTases"/>
    <property type="match status" value="1"/>
</dbReference>
<feature type="binding site" evidence="5">
    <location>
        <position position="158"/>
    </location>
    <ligand>
        <name>S-adenosyl-L-methionine</name>
        <dbReference type="ChEBI" id="CHEBI:59789"/>
    </ligand>
</feature>
<feature type="domain" description="Release factor glutamine methyltransferase N-terminal" evidence="7">
    <location>
        <begin position="17"/>
        <end position="86"/>
    </location>
</feature>
<dbReference type="eggNOG" id="COG2890">
    <property type="taxonomic scope" value="Bacteria"/>
</dbReference>
<feature type="domain" description="Methyltransferase small" evidence="6">
    <location>
        <begin position="130"/>
        <end position="206"/>
    </location>
</feature>
<accession>D8JYB6</accession>
<dbReference type="HAMAP" id="MF_02126">
    <property type="entry name" value="RF_methyltr_PrmC"/>
    <property type="match status" value="1"/>
</dbReference>
<dbReference type="RefSeq" id="WP_013217479.1">
    <property type="nucleotide sequence ID" value="NC_014313.1"/>
</dbReference>
<dbReference type="KEGG" id="hdn:Hden_3529"/>
<comment type="catalytic activity">
    <reaction evidence="4 5">
        <text>L-glutaminyl-[peptide chain release factor] + S-adenosyl-L-methionine = N(5)-methyl-L-glutaminyl-[peptide chain release factor] + S-adenosyl-L-homocysteine + H(+)</text>
        <dbReference type="Rhea" id="RHEA:42896"/>
        <dbReference type="Rhea" id="RHEA-COMP:10271"/>
        <dbReference type="Rhea" id="RHEA-COMP:10272"/>
        <dbReference type="ChEBI" id="CHEBI:15378"/>
        <dbReference type="ChEBI" id="CHEBI:30011"/>
        <dbReference type="ChEBI" id="CHEBI:57856"/>
        <dbReference type="ChEBI" id="CHEBI:59789"/>
        <dbReference type="ChEBI" id="CHEBI:61891"/>
        <dbReference type="EC" id="2.1.1.297"/>
    </reaction>
</comment>
<dbReference type="Gene3D" id="3.40.50.150">
    <property type="entry name" value="Vaccinia Virus protein VP39"/>
    <property type="match status" value="1"/>
</dbReference>